<accession>A0A934NC83</accession>
<keyword evidence="1" id="KW-0808">Transferase</keyword>
<dbReference type="RefSeq" id="WP_338199062.1">
    <property type="nucleotide sequence ID" value="NZ_JAEKNR010000038.1"/>
</dbReference>
<evidence type="ECO:0000259" key="3">
    <source>
        <dbReference type="Pfam" id="PF13439"/>
    </source>
</evidence>
<evidence type="ECO:0000256" key="1">
    <source>
        <dbReference type="ARBA" id="ARBA00022679"/>
    </source>
</evidence>
<dbReference type="PANTHER" id="PTHR46401">
    <property type="entry name" value="GLYCOSYLTRANSFERASE WBBK-RELATED"/>
    <property type="match status" value="1"/>
</dbReference>
<dbReference type="AlphaFoldDB" id="A0A934NC83"/>
<gene>
    <name evidence="4" type="ORF">JF922_03290</name>
</gene>
<dbReference type="Pfam" id="PF13439">
    <property type="entry name" value="Glyco_transf_4"/>
    <property type="match status" value="1"/>
</dbReference>
<dbReference type="InterPro" id="IPR028098">
    <property type="entry name" value="Glyco_trans_4-like_N"/>
</dbReference>
<dbReference type="Proteomes" id="UP000612893">
    <property type="component" value="Unassembled WGS sequence"/>
</dbReference>
<sequence>MSLSRVGVDLTACWRQRIGMVTVALELTGHMLRSARERRLVLFASGGRPDGLEEADAEFVLSPHRHEVLNKLLWLPAAENRAQLDAVLYPYWPCPPRRERGAPPAAMFVHDLAFRVRPQEVPWQQRAYLGSILAPALRRAAAVLVPSEVTRADLLEHYALPDLASRVHVVTPGAGLGSVRPGELPDGLTPGFLLAVGTIEPRKNYPRLLAAYRRLKARGVAVPLVVAGRVGWAYGDALDELRAEPGVRLLGHVDDATLRALYRSAAVLALPSLYEGFGLPLLEAMSEGLPALAGAAGALPALAGDAALLVDPLDVEAIGDGLGRLLEDEPLRRRLSAAGRRRAERYSWEAAARATWEVLEHIAWSG</sequence>
<dbReference type="Gene3D" id="3.40.50.2000">
    <property type="entry name" value="Glycogen Phosphorylase B"/>
    <property type="match status" value="2"/>
</dbReference>
<dbReference type="SUPFAM" id="SSF53756">
    <property type="entry name" value="UDP-Glycosyltransferase/glycogen phosphorylase"/>
    <property type="match status" value="1"/>
</dbReference>
<protein>
    <submittedName>
        <fullName evidence="4">Glycosyltransferase family 4 protein</fullName>
    </submittedName>
</protein>
<dbReference type="GO" id="GO:0016757">
    <property type="term" value="F:glycosyltransferase activity"/>
    <property type="evidence" value="ECO:0007669"/>
    <property type="project" value="InterPro"/>
</dbReference>
<dbReference type="CDD" id="cd03809">
    <property type="entry name" value="GT4_MtfB-like"/>
    <property type="match status" value="1"/>
</dbReference>
<dbReference type="PANTHER" id="PTHR46401:SF2">
    <property type="entry name" value="GLYCOSYLTRANSFERASE WBBK-RELATED"/>
    <property type="match status" value="1"/>
</dbReference>
<dbReference type="InterPro" id="IPR001296">
    <property type="entry name" value="Glyco_trans_1"/>
</dbReference>
<dbReference type="GO" id="GO:0009103">
    <property type="term" value="P:lipopolysaccharide biosynthetic process"/>
    <property type="evidence" value="ECO:0007669"/>
    <property type="project" value="TreeGrafter"/>
</dbReference>
<feature type="domain" description="Glycosyl transferase family 1" evidence="2">
    <location>
        <begin position="190"/>
        <end position="342"/>
    </location>
</feature>
<evidence type="ECO:0000313" key="5">
    <source>
        <dbReference type="Proteomes" id="UP000612893"/>
    </source>
</evidence>
<feature type="domain" description="Glycosyltransferase subfamily 4-like N-terminal" evidence="3">
    <location>
        <begin position="19"/>
        <end position="173"/>
    </location>
</feature>
<evidence type="ECO:0000313" key="4">
    <source>
        <dbReference type="EMBL" id="MBJ7597097.1"/>
    </source>
</evidence>
<organism evidence="4 5">
    <name type="scientific">Candidatus Nephthysia bennettiae</name>
    <dbReference type="NCBI Taxonomy" id="3127016"/>
    <lineage>
        <taxon>Bacteria</taxon>
        <taxon>Bacillati</taxon>
        <taxon>Candidatus Dormiibacterota</taxon>
        <taxon>Candidatus Dormibacteria</taxon>
        <taxon>Candidatus Dormibacterales</taxon>
        <taxon>Candidatus Dormibacteraceae</taxon>
        <taxon>Candidatus Nephthysia</taxon>
    </lineage>
</organism>
<comment type="caution">
    <text evidence="4">The sequence shown here is derived from an EMBL/GenBank/DDBJ whole genome shotgun (WGS) entry which is preliminary data.</text>
</comment>
<reference evidence="4" key="1">
    <citation type="submission" date="2020-10" db="EMBL/GenBank/DDBJ databases">
        <title>Ca. Dormibacterota MAGs.</title>
        <authorList>
            <person name="Montgomery K."/>
        </authorList>
    </citation>
    <scope>NUCLEOTIDE SEQUENCE [LARGE SCALE GENOMIC DNA]</scope>
    <source>
        <strain evidence="4">SC8812_S17_10</strain>
    </source>
</reference>
<proteinExistence type="predicted"/>
<name>A0A934NC83_9BACT</name>
<evidence type="ECO:0000259" key="2">
    <source>
        <dbReference type="Pfam" id="PF00534"/>
    </source>
</evidence>
<keyword evidence="5" id="KW-1185">Reference proteome</keyword>
<dbReference type="Pfam" id="PF00534">
    <property type="entry name" value="Glycos_transf_1"/>
    <property type="match status" value="1"/>
</dbReference>
<dbReference type="EMBL" id="JAEKNR010000038">
    <property type="protein sequence ID" value="MBJ7597097.1"/>
    <property type="molecule type" value="Genomic_DNA"/>
</dbReference>